<comment type="caution">
    <text evidence="2">The sequence shown here is derived from an EMBL/GenBank/DDBJ whole genome shotgun (WGS) entry which is preliminary data.</text>
</comment>
<keyword evidence="1" id="KW-0175">Coiled coil</keyword>
<dbReference type="Proteomes" id="UP001458880">
    <property type="component" value="Unassembled WGS sequence"/>
</dbReference>
<evidence type="ECO:0000313" key="3">
    <source>
        <dbReference type="Proteomes" id="UP001458880"/>
    </source>
</evidence>
<keyword evidence="3" id="KW-1185">Reference proteome</keyword>
<feature type="coiled-coil region" evidence="1">
    <location>
        <begin position="49"/>
        <end position="76"/>
    </location>
</feature>
<dbReference type="AlphaFoldDB" id="A0AAW1HWF3"/>
<sequence length="249" mass="28258">MPPGTRSRSEKGDDNVIINFLKGAEFADLMRVAIGRAVAKETKTLCDKITQLEIKINGLEMKNTNLCNKCDKLNKNKYNVSYSKTTKTKAIDTADVTKKGTDKNISDAGNIQSGTETNRLLDMEINRPPNTDKNNWKVATRQRQQLPIVRGSATESTNIKAATKYAHFHVYRLEPNSSSEDLEAYLKSKKVENVKCLKVTSKRPEEYSSFKVTVPSRLENLILDPMTWPQDVCVNRFLSRLWKEDLVKK</sequence>
<name>A0AAW1HWF3_POPJA</name>
<protein>
    <submittedName>
        <fullName evidence="2">Uncharacterized protein</fullName>
    </submittedName>
</protein>
<evidence type="ECO:0000313" key="2">
    <source>
        <dbReference type="EMBL" id="KAK9680742.1"/>
    </source>
</evidence>
<gene>
    <name evidence="2" type="ORF">QE152_g38853</name>
</gene>
<reference evidence="2 3" key="1">
    <citation type="journal article" date="2024" name="BMC Genomics">
        <title>De novo assembly and annotation of Popillia japonica's genome with initial clues to its potential as an invasive pest.</title>
        <authorList>
            <person name="Cucini C."/>
            <person name="Boschi S."/>
            <person name="Funari R."/>
            <person name="Cardaioli E."/>
            <person name="Iannotti N."/>
            <person name="Marturano G."/>
            <person name="Paoli F."/>
            <person name="Bruttini M."/>
            <person name="Carapelli A."/>
            <person name="Frati F."/>
            <person name="Nardi F."/>
        </authorList>
    </citation>
    <scope>NUCLEOTIDE SEQUENCE [LARGE SCALE GENOMIC DNA]</scope>
    <source>
        <strain evidence="2">DMR45628</strain>
    </source>
</reference>
<evidence type="ECO:0000256" key="1">
    <source>
        <dbReference type="SAM" id="Coils"/>
    </source>
</evidence>
<dbReference type="EMBL" id="JASPKY010000874">
    <property type="protein sequence ID" value="KAK9680742.1"/>
    <property type="molecule type" value="Genomic_DNA"/>
</dbReference>
<accession>A0AAW1HWF3</accession>
<proteinExistence type="predicted"/>
<organism evidence="2 3">
    <name type="scientific">Popillia japonica</name>
    <name type="common">Japanese beetle</name>
    <dbReference type="NCBI Taxonomy" id="7064"/>
    <lineage>
        <taxon>Eukaryota</taxon>
        <taxon>Metazoa</taxon>
        <taxon>Ecdysozoa</taxon>
        <taxon>Arthropoda</taxon>
        <taxon>Hexapoda</taxon>
        <taxon>Insecta</taxon>
        <taxon>Pterygota</taxon>
        <taxon>Neoptera</taxon>
        <taxon>Endopterygota</taxon>
        <taxon>Coleoptera</taxon>
        <taxon>Polyphaga</taxon>
        <taxon>Scarabaeiformia</taxon>
        <taxon>Scarabaeidae</taxon>
        <taxon>Rutelinae</taxon>
        <taxon>Popillia</taxon>
    </lineage>
</organism>